<organism evidence="14 15">
    <name type="scientific">Bailinhaonella thermotolerans</name>
    <dbReference type="NCBI Taxonomy" id="1070861"/>
    <lineage>
        <taxon>Bacteria</taxon>
        <taxon>Bacillati</taxon>
        <taxon>Actinomycetota</taxon>
        <taxon>Actinomycetes</taxon>
        <taxon>Streptosporangiales</taxon>
        <taxon>Streptosporangiaceae</taxon>
        <taxon>Bailinhaonella</taxon>
    </lineage>
</organism>
<evidence type="ECO:0000313" key="14">
    <source>
        <dbReference type="EMBL" id="RJL29963.1"/>
    </source>
</evidence>
<dbReference type="Pfam" id="PF06974">
    <property type="entry name" value="WS_DGAT_C"/>
    <property type="match status" value="1"/>
</dbReference>
<dbReference type="InterPro" id="IPR023213">
    <property type="entry name" value="CAT-like_dom_sf"/>
</dbReference>
<proteinExistence type="inferred from homology"/>
<comment type="caution">
    <text evidence="14">The sequence shown here is derived from an EMBL/GenBank/DDBJ whole genome shotgun (WGS) entry which is preliminary data.</text>
</comment>
<dbReference type="GO" id="GO:0001666">
    <property type="term" value="P:response to hypoxia"/>
    <property type="evidence" value="ECO:0007669"/>
    <property type="project" value="TreeGrafter"/>
</dbReference>
<evidence type="ECO:0000259" key="13">
    <source>
        <dbReference type="Pfam" id="PF06974"/>
    </source>
</evidence>
<dbReference type="Gene3D" id="3.30.559.30">
    <property type="entry name" value="Nonribosomal peptide synthetase, condensation domain"/>
    <property type="match status" value="1"/>
</dbReference>
<dbReference type="PANTHER" id="PTHR31650">
    <property type="entry name" value="O-ACYLTRANSFERASE (WSD1-LIKE) FAMILY PROTEIN"/>
    <property type="match status" value="1"/>
</dbReference>
<keyword evidence="6 11" id="KW-0808">Transferase</keyword>
<dbReference type="UniPathway" id="UPA00282"/>
<evidence type="ECO:0000256" key="10">
    <source>
        <dbReference type="ARBA" id="ARBA00048109"/>
    </source>
</evidence>
<evidence type="ECO:0000256" key="9">
    <source>
        <dbReference type="ARBA" id="ARBA00023315"/>
    </source>
</evidence>
<evidence type="ECO:0000313" key="15">
    <source>
        <dbReference type="Proteomes" id="UP000265768"/>
    </source>
</evidence>
<keyword evidence="5 11" id="KW-0444">Lipid biosynthesis</keyword>
<gene>
    <name evidence="14" type="ORF">D5H75_23750</name>
</gene>
<sequence length="480" mass="51661">MELRDGERREAAMMRRASEIDTLFASLESGKTVLHVAGLCLFDGELTMDRLRRHLEPRLHLVPRLRRRLVEVPLGLARPYWADDPGFDIADHLDEVTLLAPGDETRLAELVSRLAEQPLDRGRPLWEAHLIHGLAGGGTALFVKVHHAIIDGVSAADALAGLLDLGPEPREAEPAPPWRPAPLPGAPEVVARAAADAAAQPFELLAAQAALVRELPGLVGGPARDLAGALAGRVRRALAGEPTLAPRTPFNGVISPHRNLVFRTLPFDDVRRIGKSLDCTVNDAVMALCAGALRRWLAAHDALPDAPLSAVVPVSTRTADTRGAEGPRISAVLGVLPVHLADPRDRLAAVRDSMRRAKRTHARVPVGTLVRLLGFAPPALAALGIRALTAARWPRFAPPPFNLIVSNVPGPDFPLYLAGVRMTGYHPFSILFDGQGLNITAQSYAGGLHLGLTCCAELVPDPETLAEHFEEELEVYRAFI</sequence>
<protein>
    <recommendedName>
        <fullName evidence="4 11">Diacylglycerol O-acyltransferase</fullName>
        <ecNumber evidence="4 11">2.3.1.20</ecNumber>
    </recommendedName>
</protein>
<dbReference type="GO" id="GO:0005886">
    <property type="term" value="C:plasma membrane"/>
    <property type="evidence" value="ECO:0007669"/>
    <property type="project" value="TreeGrafter"/>
</dbReference>
<dbReference type="GO" id="GO:0019432">
    <property type="term" value="P:triglyceride biosynthetic process"/>
    <property type="evidence" value="ECO:0007669"/>
    <property type="project" value="UniProtKB-UniPathway"/>
</dbReference>
<evidence type="ECO:0000256" key="1">
    <source>
        <dbReference type="ARBA" id="ARBA00004771"/>
    </source>
</evidence>
<reference evidence="14 15" key="1">
    <citation type="submission" date="2018-09" db="EMBL/GenBank/DDBJ databases">
        <title>YIM 75507 draft genome.</title>
        <authorList>
            <person name="Tang S."/>
            <person name="Feng Y."/>
        </authorList>
    </citation>
    <scope>NUCLEOTIDE SEQUENCE [LARGE SCALE GENOMIC DNA]</scope>
    <source>
        <strain evidence="14 15">YIM 75507</strain>
    </source>
</reference>
<dbReference type="Proteomes" id="UP000265768">
    <property type="component" value="Unassembled WGS sequence"/>
</dbReference>
<dbReference type="GO" id="GO:0071731">
    <property type="term" value="P:response to nitric oxide"/>
    <property type="evidence" value="ECO:0007669"/>
    <property type="project" value="TreeGrafter"/>
</dbReference>
<feature type="domain" description="O-acyltransferase WSD1-like N-terminal" evidence="12">
    <location>
        <begin position="18"/>
        <end position="285"/>
    </location>
</feature>
<comment type="pathway">
    <text evidence="2">Lipid metabolism.</text>
</comment>
<keyword evidence="15" id="KW-1185">Reference proteome</keyword>
<dbReference type="GO" id="GO:0004144">
    <property type="term" value="F:diacylglycerol O-acyltransferase activity"/>
    <property type="evidence" value="ECO:0007669"/>
    <property type="project" value="UniProtKB-EC"/>
</dbReference>
<comment type="similarity">
    <text evidence="3 11">Belongs to the long-chain O-acyltransferase family.</text>
</comment>
<dbReference type="InterPro" id="IPR014292">
    <property type="entry name" value="Acyl_transf_WS/DGAT"/>
</dbReference>
<dbReference type="InterPro" id="IPR045034">
    <property type="entry name" value="O-acyltransferase_WSD1-like"/>
</dbReference>
<dbReference type="GO" id="GO:0051701">
    <property type="term" value="P:biological process involved in interaction with host"/>
    <property type="evidence" value="ECO:0007669"/>
    <property type="project" value="TreeGrafter"/>
</dbReference>
<dbReference type="InterPro" id="IPR004255">
    <property type="entry name" value="O-acyltransferase_WSD1_N"/>
</dbReference>
<feature type="domain" description="O-acyltransferase WSD1 C-terminal" evidence="13">
    <location>
        <begin position="326"/>
        <end position="474"/>
    </location>
</feature>
<dbReference type="NCBIfam" id="TIGR02946">
    <property type="entry name" value="acyl_WS_DGAT"/>
    <property type="match status" value="1"/>
</dbReference>
<dbReference type="InterPro" id="IPR009721">
    <property type="entry name" value="O-acyltransferase_WSD1_C"/>
</dbReference>
<evidence type="ECO:0000256" key="3">
    <source>
        <dbReference type="ARBA" id="ARBA00009587"/>
    </source>
</evidence>
<evidence type="ECO:0000256" key="4">
    <source>
        <dbReference type="ARBA" id="ARBA00013244"/>
    </source>
</evidence>
<keyword evidence="9 11" id="KW-0012">Acyltransferase</keyword>
<comment type="catalytic activity">
    <reaction evidence="10 11">
        <text>an acyl-CoA + a 1,2-diacyl-sn-glycerol = a triacyl-sn-glycerol + CoA</text>
        <dbReference type="Rhea" id="RHEA:10868"/>
        <dbReference type="ChEBI" id="CHEBI:17815"/>
        <dbReference type="ChEBI" id="CHEBI:57287"/>
        <dbReference type="ChEBI" id="CHEBI:58342"/>
        <dbReference type="ChEBI" id="CHEBI:64615"/>
        <dbReference type="EC" id="2.3.1.20"/>
    </reaction>
</comment>
<keyword evidence="7 11" id="KW-0319">Glycerol metabolism</keyword>
<keyword evidence="8 11" id="KW-0443">Lipid metabolism</keyword>
<evidence type="ECO:0000256" key="2">
    <source>
        <dbReference type="ARBA" id="ARBA00005189"/>
    </source>
</evidence>
<dbReference type="PANTHER" id="PTHR31650:SF1">
    <property type="entry name" value="WAX ESTER SYNTHASE_DIACYLGLYCEROL ACYLTRANSFERASE 4-RELATED"/>
    <property type="match status" value="1"/>
</dbReference>
<evidence type="ECO:0000256" key="8">
    <source>
        <dbReference type="ARBA" id="ARBA00023098"/>
    </source>
</evidence>
<evidence type="ECO:0000256" key="5">
    <source>
        <dbReference type="ARBA" id="ARBA00022516"/>
    </source>
</evidence>
<comment type="pathway">
    <text evidence="1 11">Glycerolipid metabolism; triacylglycerol biosynthesis.</text>
</comment>
<dbReference type="AlphaFoldDB" id="A0A3A4AVR2"/>
<accession>A0A3A4AVR2</accession>
<dbReference type="OrthoDB" id="9810950at2"/>
<dbReference type="Pfam" id="PF03007">
    <property type="entry name" value="WS_DGAT_cat"/>
    <property type="match status" value="1"/>
</dbReference>
<dbReference type="EMBL" id="QZEY01000010">
    <property type="protein sequence ID" value="RJL29963.1"/>
    <property type="molecule type" value="Genomic_DNA"/>
</dbReference>
<dbReference type="GO" id="GO:0006071">
    <property type="term" value="P:glycerol metabolic process"/>
    <property type="evidence" value="ECO:0007669"/>
    <property type="project" value="UniProtKB-KW"/>
</dbReference>
<evidence type="ECO:0000256" key="11">
    <source>
        <dbReference type="RuleBase" id="RU361241"/>
    </source>
</evidence>
<dbReference type="SUPFAM" id="SSF52777">
    <property type="entry name" value="CoA-dependent acyltransferases"/>
    <property type="match status" value="2"/>
</dbReference>
<dbReference type="Gene3D" id="3.30.559.10">
    <property type="entry name" value="Chloramphenicol acetyltransferase-like domain"/>
    <property type="match status" value="1"/>
</dbReference>
<name>A0A3A4AVR2_9ACTN</name>
<dbReference type="EC" id="2.3.1.20" evidence="4 11"/>
<evidence type="ECO:0000259" key="12">
    <source>
        <dbReference type="Pfam" id="PF03007"/>
    </source>
</evidence>
<evidence type="ECO:0000256" key="6">
    <source>
        <dbReference type="ARBA" id="ARBA00022679"/>
    </source>
</evidence>
<evidence type="ECO:0000256" key="7">
    <source>
        <dbReference type="ARBA" id="ARBA00022798"/>
    </source>
</evidence>